<dbReference type="NCBIfam" id="TIGR01730">
    <property type="entry name" value="RND_mfp"/>
    <property type="match status" value="1"/>
</dbReference>
<dbReference type="Gene3D" id="1.10.287.470">
    <property type="entry name" value="Helix hairpin bin"/>
    <property type="match status" value="1"/>
</dbReference>
<dbReference type="Pfam" id="PF25944">
    <property type="entry name" value="Beta-barrel_RND"/>
    <property type="match status" value="1"/>
</dbReference>
<organism evidence="8 9">
    <name type="scientific">Plantimonas leprariae</name>
    <dbReference type="NCBI Taxonomy" id="2615207"/>
    <lineage>
        <taxon>Bacteria</taxon>
        <taxon>Pseudomonadati</taxon>
        <taxon>Pseudomonadota</taxon>
        <taxon>Alphaproteobacteria</taxon>
        <taxon>Hyphomicrobiales</taxon>
        <taxon>Aurantimonadaceae</taxon>
        <taxon>Plantimonas</taxon>
    </lineage>
</organism>
<dbReference type="GO" id="GO:0030313">
    <property type="term" value="C:cell envelope"/>
    <property type="evidence" value="ECO:0007669"/>
    <property type="project" value="UniProtKB-SubCell"/>
</dbReference>
<proteinExistence type="inferred from homology"/>
<accession>A0A7V7PLI9</accession>
<comment type="subcellular location">
    <subcellularLocation>
        <location evidence="1">Cell envelope</location>
    </subcellularLocation>
</comment>
<evidence type="ECO:0000259" key="5">
    <source>
        <dbReference type="Pfam" id="PF25917"/>
    </source>
</evidence>
<dbReference type="Proteomes" id="UP000432089">
    <property type="component" value="Unassembled WGS sequence"/>
</dbReference>
<evidence type="ECO:0000313" key="8">
    <source>
        <dbReference type="EMBL" id="KAB0677249.1"/>
    </source>
</evidence>
<name>A0A7V7PLI9_9HYPH</name>
<keyword evidence="9" id="KW-1185">Reference proteome</keyword>
<comment type="caution">
    <text evidence="8">The sequence shown here is derived from an EMBL/GenBank/DDBJ whole genome shotgun (WGS) entry which is preliminary data.</text>
</comment>
<dbReference type="GO" id="GO:0005886">
    <property type="term" value="C:plasma membrane"/>
    <property type="evidence" value="ECO:0007669"/>
    <property type="project" value="TreeGrafter"/>
</dbReference>
<dbReference type="EMBL" id="VZDO01000018">
    <property type="protein sequence ID" value="KAB0677249.1"/>
    <property type="molecule type" value="Genomic_DNA"/>
</dbReference>
<gene>
    <name evidence="8" type="ORF">F6X38_18755</name>
</gene>
<dbReference type="Gene3D" id="2.40.30.170">
    <property type="match status" value="1"/>
</dbReference>
<dbReference type="PANTHER" id="PTHR30158:SF24">
    <property type="entry name" value="HLYD FAMILY SECRETION PROTEIN"/>
    <property type="match status" value="1"/>
</dbReference>
<dbReference type="Gene3D" id="2.40.420.20">
    <property type="match status" value="1"/>
</dbReference>
<feature type="domain" description="Multidrug resistance protein MdtA-like beta-barrel" evidence="6">
    <location>
        <begin position="211"/>
        <end position="292"/>
    </location>
</feature>
<evidence type="ECO:0000259" key="6">
    <source>
        <dbReference type="Pfam" id="PF25944"/>
    </source>
</evidence>
<evidence type="ECO:0000256" key="2">
    <source>
        <dbReference type="ARBA" id="ARBA00009477"/>
    </source>
</evidence>
<feature type="domain" description="Multidrug resistance protein MdtA-like C-terminal permuted SH3" evidence="7">
    <location>
        <begin position="297"/>
        <end position="357"/>
    </location>
</feature>
<dbReference type="Pfam" id="PF25967">
    <property type="entry name" value="RND-MFP_C"/>
    <property type="match status" value="1"/>
</dbReference>
<feature type="domain" description="Multidrug resistance protein MdtA-like barrel-sandwich hybrid" evidence="5">
    <location>
        <begin position="65"/>
        <end position="208"/>
    </location>
</feature>
<dbReference type="GO" id="GO:0046677">
    <property type="term" value="P:response to antibiotic"/>
    <property type="evidence" value="ECO:0007669"/>
    <property type="project" value="TreeGrafter"/>
</dbReference>
<dbReference type="InterPro" id="IPR058625">
    <property type="entry name" value="MdtA-like_BSH"/>
</dbReference>
<dbReference type="GO" id="GO:0022857">
    <property type="term" value="F:transmembrane transporter activity"/>
    <property type="evidence" value="ECO:0007669"/>
    <property type="project" value="InterPro"/>
</dbReference>
<feature type="region of interest" description="Disordered" evidence="3">
    <location>
        <begin position="14"/>
        <end position="36"/>
    </location>
</feature>
<evidence type="ECO:0000256" key="3">
    <source>
        <dbReference type="SAM" id="MobiDB-lite"/>
    </source>
</evidence>
<feature type="domain" description="Multidrug resistance protein MdtA-like alpha-helical hairpin" evidence="4">
    <location>
        <begin position="106"/>
        <end position="175"/>
    </location>
</feature>
<evidence type="ECO:0000259" key="4">
    <source>
        <dbReference type="Pfam" id="PF25876"/>
    </source>
</evidence>
<dbReference type="Pfam" id="PF25917">
    <property type="entry name" value="BSH_RND"/>
    <property type="match status" value="1"/>
</dbReference>
<dbReference type="Gene3D" id="2.40.50.100">
    <property type="match status" value="1"/>
</dbReference>
<protein>
    <submittedName>
        <fullName evidence="8">Efflux RND transporter periplasmic adaptor subunit</fullName>
    </submittedName>
</protein>
<evidence type="ECO:0000256" key="1">
    <source>
        <dbReference type="ARBA" id="ARBA00004196"/>
    </source>
</evidence>
<evidence type="ECO:0000313" key="9">
    <source>
        <dbReference type="Proteomes" id="UP000432089"/>
    </source>
</evidence>
<dbReference type="InterPro" id="IPR058624">
    <property type="entry name" value="MdtA-like_HH"/>
</dbReference>
<reference evidence="8 9" key="1">
    <citation type="submission" date="2019-09" db="EMBL/GenBank/DDBJ databases">
        <title>YIM 132180 draft genome.</title>
        <authorList>
            <person name="Zhang K."/>
        </authorList>
    </citation>
    <scope>NUCLEOTIDE SEQUENCE [LARGE SCALE GENOMIC DNA]</scope>
    <source>
        <strain evidence="8 9">YIM 132180</strain>
    </source>
</reference>
<dbReference type="SUPFAM" id="SSF111369">
    <property type="entry name" value="HlyD-like secretion proteins"/>
    <property type="match status" value="1"/>
</dbReference>
<dbReference type="AlphaFoldDB" id="A0A7V7PLI9"/>
<dbReference type="Pfam" id="PF25876">
    <property type="entry name" value="HH_MFP_RND"/>
    <property type="match status" value="1"/>
</dbReference>
<comment type="similarity">
    <text evidence="2">Belongs to the membrane fusion protein (MFP) (TC 8.A.1) family.</text>
</comment>
<evidence type="ECO:0000259" key="7">
    <source>
        <dbReference type="Pfam" id="PF25967"/>
    </source>
</evidence>
<dbReference type="PANTHER" id="PTHR30158">
    <property type="entry name" value="ACRA/E-RELATED COMPONENT OF DRUG EFFLUX TRANSPORTER"/>
    <property type="match status" value="1"/>
</dbReference>
<sequence>MAWRNRAFLMAEMGGGGAKPEAEAQAAPAPGGGGAPPAMPVPVAKVVKRTLPTWLDYSARTEAIRSVSLQTKVTGFVASQPMADGADVKGGDLLYKLDPRDFEAALEQARAAVQRDEAALTYARAAEQRSSSLVRTGSTAKDALDQNTSARAQAEAAVALDRATVKTAELNLGYAEVRAPFAGRLGRDRAPVGTLVGANTTTLNTLVQLDPVYVTFNPSERDLAAIAKAKRKSEVKVEVTLPGTDGETHRGDLTFIDNAVDPQTGTITARATIPNADFALLPGQYVRARLVVAEQPDVLMVPQAAVGSGQLGKYVYVIGDTGTAEQRLVTLGPTEGDLVAAAGIKESDRVITGNLQKIGPGAPVQPLPTETAAK</sequence>
<dbReference type="InterPro" id="IPR058626">
    <property type="entry name" value="MdtA-like_b-barrel"/>
</dbReference>
<dbReference type="InterPro" id="IPR058627">
    <property type="entry name" value="MdtA-like_C"/>
</dbReference>
<dbReference type="InterPro" id="IPR006143">
    <property type="entry name" value="RND_pump_MFP"/>
</dbReference>